<evidence type="ECO:0000256" key="3">
    <source>
        <dbReference type="ARBA" id="ARBA00022801"/>
    </source>
</evidence>
<dbReference type="InterPro" id="IPR033454">
    <property type="entry name" value="RecG_wedge"/>
</dbReference>
<dbReference type="PATRIC" id="fig|1618480.3.peg.546"/>
<dbReference type="Pfam" id="PF00271">
    <property type="entry name" value="Helicase_C"/>
    <property type="match status" value="1"/>
</dbReference>
<keyword evidence="7" id="KW-0234">DNA repair</keyword>
<dbReference type="PANTHER" id="PTHR47964">
    <property type="entry name" value="ATP-DEPENDENT DNA HELICASE HOMOLOG RECG, CHLOROPLASTIC"/>
    <property type="match status" value="1"/>
</dbReference>
<evidence type="ECO:0000256" key="6">
    <source>
        <dbReference type="ARBA" id="ARBA00023125"/>
    </source>
</evidence>
<keyword evidence="2" id="KW-0227">DNA damage</keyword>
<dbReference type="PROSITE" id="PS51192">
    <property type="entry name" value="HELICASE_ATP_BIND_1"/>
    <property type="match status" value="1"/>
</dbReference>
<dbReference type="GO" id="GO:0005524">
    <property type="term" value="F:ATP binding"/>
    <property type="evidence" value="ECO:0007669"/>
    <property type="project" value="UniProtKB-KW"/>
</dbReference>
<dbReference type="NCBIfam" id="NF008168">
    <property type="entry name" value="PRK10917.2-2"/>
    <property type="match status" value="1"/>
</dbReference>
<evidence type="ECO:0000256" key="5">
    <source>
        <dbReference type="ARBA" id="ARBA00022840"/>
    </source>
</evidence>
<keyword evidence="5" id="KW-0067">ATP-binding</keyword>
<dbReference type="InterPro" id="IPR012340">
    <property type="entry name" value="NA-bd_OB-fold"/>
</dbReference>
<dbReference type="SMART" id="SM00490">
    <property type="entry name" value="HELICc"/>
    <property type="match status" value="1"/>
</dbReference>
<name>A0A0G0E796_9BACT</name>
<keyword evidence="3" id="KW-0378">Hydrolase</keyword>
<comment type="caution">
    <text evidence="10">The sequence shown here is derived from an EMBL/GenBank/DDBJ whole genome shotgun (WGS) entry which is preliminary data.</text>
</comment>
<dbReference type="AlphaFoldDB" id="A0A0G0E796"/>
<gene>
    <name evidence="10" type="ORF">US11_C0009G0009</name>
</gene>
<dbReference type="InterPro" id="IPR027417">
    <property type="entry name" value="P-loop_NTPase"/>
</dbReference>
<keyword evidence="6" id="KW-0238">DNA-binding</keyword>
<dbReference type="Pfam" id="PF00270">
    <property type="entry name" value="DEAD"/>
    <property type="match status" value="1"/>
</dbReference>
<dbReference type="PANTHER" id="PTHR47964:SF1">
    <property type="entry name" value="ATP-DEPENDENT DNA HELICASE HOMOLOG RECG, CHLOROPLASTIC"/>
    <property type="match status" value="1"/>
</dbReference>
<evidence type="ECO:0000259" key="9">
    <source>
        <dbReference type="PROSITE" id="PS51194"/>
    </source>
</evidence>
<dbReference type="InterPro" id="IPR011545">
    <property type="entry name" value="DEAD/DEAH_box_helicase_dom"/>
</dbReference>
<dbReference type="InterPro" id="IPR047112">
    <property type="entry name" value="RecG/Mfd"/>
</dbReference>
<evidence type="ECO:0000313" key="10">
    <source>
        <dbReference type="EMBL" id="KKQ01397.1"/>
    </source>
</evidence>
<dbReference type="SMART" id="SM00487">
    <property type="entry name" value="DEXDc"/>
    <property type="match status" value="1"/>
</dbReference>
<dbReference type="SUPFAM" id="SSF50249">
    <property type="entry name" value="Nucleic acid-binding proteins"/>
    <property type="match status" value="1"/>
</dbReference>
<organism evidence="10 11">
    <name type="scientific">Candidatus Roizmanbacteria bacterium GW2011_GWA2_36_23</name>
    <dbReference type="NCBI Taxonomy" id="1618480"/>
    <lineage>
        <taxon>Bacteria</taxon>
        <taxon>Candidatus Roizmaniibacteriota</taxon>
    </lineage>
</organism>
<accession>A0A0G0E796</accession>
<dbReference type="Proteomes" id="UP000034344">
    <property type="component" value="Unassembled WGS sequence"/>
</dbReference>
<dbReference type="Gene3D" id="2.40.50.140">
    <property type="entry name" value="Nucleic acid-binding proteins"/>
    <property type="match status" value="1"/>
</dbReference>
<dbReference type="Gene3D" id="3.40.50.300">
    <property type="entry name" value="P-loop containing nucleotide triphosphate hydrolases"/>
    <property type="match status" value="2"/>
</dbReference>
<evidence type="ECO:0000256" key="2">
    <source>
        <dbReference type="ARBA" id="ARBA00022763"/>
    </source>
</evidence>
<dbReference type="CDD" id="cd17992">
    <property type="entry name" value="DEXHc_RecG"/>
    <property type="match status" value="1"/>
</dbReference>
<evidence type="ECO:0000256" key="7">
    <source>
        <dbReference type="ARBA" id="ARBA00023204"/>
    </source>
</evidence>
<dbReference type="GO" id="GO:0016787">
    <property type="term" value="F:hydrolase activity"/>
    <property type="evidence" value="ECO:0007669"/>
    <property type="project" value="UniProtKB-KW"/>
</dbReference>
<dbReference type="Pfam" id="PF17191">
    <property type="entry name" value="RecG_wedge"/>
    <property type="match status" value="1"/>
</dbReference>
<feature type="domain" description="Helicase ATP-binding" evidence="8">
    <location>
        <begin position="284"/>
        <end position="440"/>
    </location>
</feature>
<evidence type="ECO:0000313" key="11">
    <source>
        <dbReference type="Proteomes" id="UP000034344"/>
    </source>
</evidence>
<dbReference type="STRING" id="1618480.US11_C0009G0009"/>
<reference evidence="10 11" key="1">
    <citation type="journal article" date="2015" name="Nature">
        <title>rRNA introns, odd ribosomes, and small enigmatic genomes across a large radiation of phyla.</title>
        <authorList>
            <person name="Brown C.T."/>
            <person name="Hug L.A."/>
            <person name="Thomas B.C."/>
            <person name="Sharon I."/>
            <person name="Castelle C.J."/>
            <person name="Singh A."/>
            <person name="Wilkins M.J."/>
            <person name="Williams K.H."/>
            <person name="Banfield J.F."/>
        </authorList>
    </citation>
    <scope>NUCLEOTIDE SEQUENCE [LARGE SCALE GENOMIC DNA]</scope>
</reference>
<dbReference type="GO" id="GO:0006281">
    <property type="term" value="P:DNA repair"/>
    <property type="evidence" value="ECO:0007669"/>
    <property type="project" value="UniProtKB-KW"/>
</dbReference>
<keyword evidence="1" id="KW-0547">Nucleotide-binding</keyword>
<dbReference type="EMBL" id="LBRS01000009">
    <property type="protein sequence ID" value="KKQ01397.1"/>
    <property type="molecule type" value="Genomic_DNA"/>
</dbReference>
<dbReference type="PROSITE" id="PS51194">
    <property type="entry name" value="HELICASE_CTER"/>
    <property type="match status" value="1"/>
</dbReference>
<dbReference type="GO" id="GO:0003678">
    <property type="term" value="F:DNA helicase activity"/>
    <property type="evidence" value="ECO:0007669"/>
    <property type="project" value="TreeGrafter"/>
</dbReference>
<evidence type="ECO:0000256" key="4">
    <source>
        <dbReference type="ARBA" id="ARBA00022806"/>
    </source>
</evidence>
<dbReference type="SUPFAM" id="SSF52540">
    <property type="entry name" value="P-loop containing nucleoside triphosphate hydrolases"/>
    <property type="match status" value="2"/>
</dbReference>
<proteinExistence type="predicted"/>
<feature type="domain" description="Helicase C-terminal" evidence="9">
    <location>
        <begin position="463"/>
        <end position="623"/>
    </location>
</feature>
<sequence>MNFFWNTPVESLPKTSGLTIKKLKSADINNYWELINYFPSRYEDYSLVCPINFVQVGETVTLTGQISDSQYRLSSRGYKIQQFVLKDNSGSIRFIFYNQPYLFNVFKKGYSVAISGLIEKTGQQLFMRPKEYEILQPDKQPIHTSRIVPVYPEKAGLSCKTIREKVWLVISQMKMAGDNMIAELFPQEIIQKNSLLAEYDAYMNIHFPLSLEIAKQAGSRLAFDELFLIQLSGHLVKKKWLENEVTNKFTASPEKGKKIKEFISRLPFVLTASQKTVLDEILNDMKKTTPMNRLLQGDVGSGKTIVALVACYFTYLNGFKSILMVPTEILAKQHFLSIQTILIKQNSTLKISLITGSVKPDSEDIKQADLIIGTHALIEKKILFNRVGLVIIDEQHRFGVIQRSLLKEKGDYPHLLTMTATPIPRTVALTLYGELDISTIEELPEGRKIIKTYVVPKQKRIAGYKWIAKQIHENNTQAFIVCPLIEESDSESLKTVKAVKKEFEFLQSDIFPELKIGLLHGKMKSAEKDKVMKAFQENKYQILLTTSVVEVGIDIPNATIMLIEGAERYGLAQLHQLRGRVGRSNRQSYCFLFTESLSEEILSRLTFFSKNNIGIHLAEYDLKHRGVGNIFGIEQHGYINLKIASLSDFQLAKKTGDAAEYFISNYKINDYDELFFRLQPLLSQKVTKD</sequence>
<dbReference type="InterPro" id="IPR001650">
    <property type="entry name" value="Helicase_C-like"/>
</dbReference>
<dbReference type="GO" id="GO:0003677">
    <property type="term" value="F:DNA binding"/>
    <property type="evidence" value="ECO:0007669"/>
    <property type="project" value="UniProtKB-KW"/>
</dbReference>
<protein>
    <submittedName>
        <fullName evidence="10">ATP-dependent DNA helicase</fullName>
    </submittedName>
</protein>
<evidence type="ECO:0000259" key="8">
    <source>
        <dbReference type="PROSITE" id="PS51192"/>
    </source>
</evidence>
<dbReference type="InterPro" id="IPR014001">
    <property type="entry name" value="Helicase_ATP-bd"/>
</dbReference>
<evidence type="ECO:0000256" key="1">
    <source>
        <dbReference type="ARBA" id="ARBA00022741"/>
    </source>
</evidence>
<keyword evidence="4 10" id="KW-0347">Helicase</keyword>